<evidence type="ECO:0000256" key="6">
    <source>
        <dbReference type="PIRNR" id="PIRNR002889"/>
    </source>
</evidence>
<sequence length="128" mass="13669">MVQGIEAMTTAALSLALDAASLRQQAISANIANSETLGYVPLKVSFEDQLEDARRALHDQGRLDAPSLAGVEPRIEHVVPDGLSAHDQIRPDIEVAALAQNAVQYQALIKGLSKHFAILFEAVGDGKK</sequence>
<gene>
    <name evidence="8" type="ORF">BWP39_29040</name>
</gene>
<evidence type="ECO:0000259" key="7">
    <source>
        <dbReference type="Pfam" id="PF00460"/>
    </source>
</evidence>
<evidence type="ECO:0000256" key="4">
    <source>
        <dbReference type="ARBA" id="ARBA00023143"/>
    </source>
</evidence>
<dbReference type="InterPro" id="IPR001444">
    <property type="entry name" value="Flag_bb_rod_N"/>
</dbReference>
<dbReference type="Proteomes" id="UP000218022">
    <property type="component" value="Unassembled WGS sequence"/>
</dbReference>
<dbReference type="RefSeq" id="WP_096725634.1">
    <property type="nucleotide sequence ID" value="NZ_MTZV01000006.1"/>
</dbReference>
<comment type="subcellular location">
    <subcellularLocation>
        <location evidence="1 6">Bacterial flagellum basal body</location>
    </subcellularLocation>
</comment>
<dbReference type="AlphaFoldDB" id="A0A2A4ESR7"/>
<reference evidence="8 9" key="1">
    <citation type="submission" date="2017-01" db="EMBL/GenBank/DDBJ databases">
        <title>Whole-Genome Shotgun Sequencing of Two beta-Proteobacterial Species in Search of the Bulgecin Biosynthetic Cluster.</title>
        <authorList>
            <person name="Horsman M.E."/>
            <person name="Marous D.R."/>
            <person name="Li R."/>
            <person name="Oliver R.A."/>
            <person name="Byun B."/>
            <person name="Emrich S.J."/>
            <person name="Boggess B."/>
            <person name="Townsend C.A."/>
            <person name="Mobashery S."/>
        </authorList>
    </citation>
    <scope>NUCLEOTIDE SEQUENCE [LARGE SCALE GENOMIC DNA]</scope>
    <source>
        <strain evidence="8 9">ATCC 31363</strain>
    </source>
</reference>
<dbReference type="GO" id="GO:0030694">
    <property type="term" value="C:bacterial-type flagellum basal body, rod"/>
    <property type="evidence" value="ECO:0007669"/>
    <property type="project" value="InterPro"/>
</dbReference>
<dbReference type="GO" id="GO:0071973">
    <property type="term" value="P:bacterial-type flagellum-dependent cell motility"/>
    <property type="evidence" value="ECO:0007669"/>
    <property type="project" value="InterPro"/>
</dbReference>
<keyword evidence="4 6" id="KW-0975">Bacterial flagellum</keyword>
<comment type="similarity">
    <text evidence="2 6">Belongs to the flagella basal body rod proteins family.</text>
</comment>
<dbReference type="OrthoDB" id="9788334at2"/>
<evidence type="ECO:0000256" key="1">
    <source>
        <dbReference type="ARBA" id="ARBA00004117"/>
    </source>
</evidence>
<name>A0A2A4ESR7_9BURK</name>
<accession>A0A2A4ESR7</accession>
<evidence type="ECO:0000313" key="9">
    <source>
        <dbReference type="Proteomes" id="UP000218022"/>
    </source>
</evidence>
<dbReference type="PROSITE" id="PS00588">
    <property type="entry name" value="FLAGELLA_BB_ROD"/>
    <property type="match status" value="1"/>
</dbReference>
<protein>
    <recommendedName>
        <fullName evidence="3 6">Flagellar basal body rod protein FlgB</fullName>
    </recommendedName>
</protein>
<dbReference type="InterPro" id="IPR019776">
    <property type="entry name" value="Flagellar_basal_body_rod_CS"/>
</dbReference>
<dbReference type="PIRSF" id="PIRSF002889">
    <property type="entry name" value="Rod_FlgB"/>
    <property type="match status" value="1"/>
</dbReference>
<evidence type="ECO:0000313" key="8">
    <source>
        <dbReference type="EMBL" id="PCE23727.1"/>
    </source>
</evidence>
<comment type="subunit">
    <text evidence="6">The basal body constitutes a major portion of the flagellar organelle and consists of a number of rings mounted on a central rod.</text>
</comment>
<evidence type="ECO:0000256" key="3">
    <source>
        <dbReference type="ARBA" id="ARBA00014376"/>
    </source>
</evidence>
<organism evidence="8 9">
    <name type="scientific">Paraburkholderia acidicola</name>
    <dbReference type="NCBI Taxonomy" id="1912599"/>
    <lineage>
        <taxon>Bacteria</taxon>
        <taxon>Pseudomonadati</taxon>
        <taxon>Pseudomonadota</taxon>
        <taxon>Betaproteobacteria</taxon>
        <taxon>Burkholderiales</taxon>
        <taxon>Burkholderiaceae</taxon>
        <taxon>Paraburkholderia</taxon>
    </lineage>
</organism>
<dbReference type="EMBL" id="MTZV01000006">
    <property type="protein sequence ID" value="PCE23727.1"/>
    <property type="molecule type" value="Genomic_DNA"/>
</dbReference>
<dbReference type="Pfam" id="PF00460">
    <property type="entry name" value="Flg_bb_rod"/>
    <property type="match status" value="1"/>
</dbReference>
<comment type="function">
    <text evidence="5 6">Structural component of flagellum, the bacterial motility apparatus. Part of the rod structure of flagellar basal body.</text>
</comment>
<evidence type="ECO:0000256" key="5">
    <source>
        <dbReference type="ARBA" id="ARBA00024934"/>
    </source>
</evidence>
<feature type="domain" description="Flagellar basal body rod protein N-terminal" evidence="7">
    <location>
        <begin position="16"/>
        <end position="39"/>
    </location>
</feature>
<evidence type="ECO:0000256" key="2">
    <source>
        <dbReference type="ARBA" id="ARBA00009677"/>
    </source>
</evidence>
<dbReference type="InterPro" id="IPR006300">
    <property type="entry name" value="FlgB"/>
</dbReference>
<keyword evidence="8" id="KW-0966">Cell projection</keyword>
<comment type="caution">
    <text evidence="8">The sequence shown here is derived from an EMBL/GenBank/DDBJ whole genome shotgun (WGS) entry which is preliminary data.</text>
</comment>
<proteinExistence type="inferred from homology"/>
<keyword evidence="8" id="KW-0282">Flagellum</keyword>
<keyword evidence="8" id="KW-0969">Cilium</keyword>